<sequence length="766" mass="83079">MEIPTTLTVGLVLLVAIFHLSMAAKKTYIVHMSKSEMPAEFKHHTHWYASTLKSVSGSDKMLYAYDQVIHGFAGSLTDEEARLMASRAGVLSVQPDSRLELSTTRTPTFLGLDRLDYDYKIRYNLPKARQQNIVIGVIDTGVWPESRSFNDAGYGPIPTSWRGECEQGSHFDESMCNKKLIGARYFLNGYEYNADPPVNWSREYKSARDNRGHGTHTASTAAGSAVPSANLFGYANGTARGIAPQARVAIYKVCWIGGCYNSDIYMAFDVAISDGVDILSISLGISSPVPLYRESVAIGAFTAAANGIFISCSAGNSGPNSSSTVNLAPWIATVGAGTIDRDFPAYVKLGNGKTYASTSFCEGSSLPHKLVPIVYAGQASENGTHGRFCLIDTLIPKRVRGKIVLCDRGENDRCEKGIVVKKAGGVGMVLANTNVHGEEVEADAHLLPALNVGQKAGDEIRRYLWSNRSPTATIIFGETRFGAEPSPVVADFSSRGPSSITPQVLKPDLIAPGVNILAAWSGALSPAELSIDTRRVDFNIISGTSMSCPHVSGLAALLKAAHPDWSPAAIRSALMTTAYTTDKRGNPMIDASTGKKSTPFDHGAGHVNPIPALDPGLVYNITPDDYLNFLCALNYTSQQMKIITKQNFTCDPKNAYSATDLNYPSFVVQVPADINTTRVVTHKRVVTNVGSFWSTYMVSISSPSNSVKISVLPNRLTFRKRNEMRSYTVTFEITGPMPPGTHKFGEIKWCDWNNHVVRSPIAISWT</sequence>
<dbReference type="AlphaFoldDB" id="A0A9N7NPW0"/>
<evidence type="ECO:0000256" key="10">
    <source>
        <dbReference type="PROSITE-ProRule" id="PRU01240"/>
    </source>
</evidence>
<feature type="domain" description="Subtilisin-like protease fibronectin type-III" evidence="15">
    <location>
        <begin position="660"/>
        <end position="763"/>
    </location>
</feature>
<dbReference type="Gene3D" id="2.60.40.2310">
    <property type="match status" value="1"/>
</dbReference>
<organism evidence="16 17">
    <name type="scientific">Striga hermonthica</name>
    <name type="common">Purple witchweed</name>
    <name type="synonym">Buchnera hermonthica</name>
    <dbReference type="NCBI Taxonomy" id="68872"/>
    <lineage>
        <taxon>Eukaryota</taxon>
        <taxon>Viridiplantae</taxon>
        <taxon>Streptophyta</taxon>
        <taxon>Embryophyta</taxon>
        <taxon>Tracheophyta</taxon>
        <taxon>Spermatophyta</taxon>
        <taxon>Magnoliopsida</taxon>
        <taxon>eudicotyledons</taxon>
        <taxon>Gunneridae</taxon>
        <taxon>Pentapetalae</taxon>
        <taxon>asterids</taxon>
        <taxon>lamiids</taxon>
        <taxon>Lamiales</taxon>
        <taxon>Orobanchaceae</taxon>
        <taxon>Buchnereae</taxon>
        <taxon>Striga</taxon>
    </lineage>
</organism>
<comment type="subcellular location">
    <subcellularLocation>
        <location evidence="1">Secreted</location>
    </subcellularLocation>
</comment>
<dbReference type="InterPro" id="IPR015500">
    <property type="entry name" value="Peptidase_S8_subtilisin-rel"/>
</dbReference>
<keyword evidence="4 10" id="KW-0645">Protease</keyword>
<feature type="domain" description="Inhibitor I9" evidence="14">
    <location>
        <begin position="27"/>
        <end position="101"/>
    </location>
</feature>
<evidence type="ECO:0000256" key="6">
    <source>
        <dbReference type="ARBA" id="ARBA00022801"/>
    </source>
</evidence>
<dbReference type="PRINTS" id="PR00723">
    <property type="entry name" value="SUBTILISIN"/>
</dbReference>
<dbReference type="EMBL" id="CACSLK010028053">
    <property type="protein sequence ID" value="CAA0834500.1"/>
    <property type="molecule type" value="Genomic_DNA"/>
</dbReference>
<dbReference type="PANTHER" id="PTHR10795">
    <property type="entry name" value="PROPROTEIN CONVERTASE SUBTILISIN/KEXIN"/>
    <property type="match status" value="1"/>
</dbReference>
<name>A0A9N7NPW0_STRHE</name>
<evidence type="ECO:0000256" key="5">
    <source>
        <dbReference type="ARBA" id="ARBA00022729"/>
    </source>
</evidence>
<keyword evidence="6 10" id="KW-0378">Hydrolase</keyword>
<feature type="active site" description="Charge relay system" evidence="9 10">
    <location>
        <position position="139"/>
    </location>
</feature>
<evidence type="ECO:0000256" key="3">
    <source>
        <dbReference type="ARBA" id="ARBA00022525"/>
    </source>
</evidence>
<evidence type="ECO:0000256" key="11">
    <source>
        <dbReference type="SAM" id="SignalP"/>
    </source>
</evidence>
<evidence type="ECO:0000256" key="4">
    <source>
        <dbReference type="ARBA" id="ARBA00022670"/>
    </source>
</evidence>
<gene>
    <name evidence="16" type="ORF">SHERM_02317</name>
</gene>
<comment type="similarity">
    <text evidence="2 10">Belongs to the peptidase S8 family.</text>
</comment>
<dbReference type="GO" id="GO:0048731">
    <property type="term" value="P:system development"/>
    <property type="evidence" value="ECO:0007669"/>
    <property type="project" value="UniProtKB-ARBA"/>
</dbReference>
<keyword evidence="8" id="KW-0325">Glycoprotein</keyword>
<evidence type="ECO:0000313" key="17">
    <source>
        <dbReference type="Proteomes" id="UP001153555"/>
    </source>
</evidence>
<dbReference type="Pfam" id="PF00082">
    <property type="entry name" value="Peptidase_S8"/>
    <property type="match status" value="1"/>
</dbReference>
<evidence type="ECO:0000259" key="13">
    <source>
        <dbReference type="Pfam" id="PF02225"/>
    </source>
</evidence>
<dbReference type="PROSITE" id="PS00138">
    <property type="entry name" value="SUBTILASE_SER"/>
    <property type="match status" value="1"/>
</dbReference>
<dbReference type="InterPro" id="IPR046450">
    <property type="entry name" value="PA_dom_sf"/>
</dbReference>
<protein>
    <submittedName>
        <fullName evidence="16">Subtilisin-like protease SBT1.7</fullName>
    </submittedName>
</protein>
<dbReference type="Pfam" id="PF17766">
    <property type="entry name" value="fn3_6"/>
    <property type="match status" value="1"/>
</dbReference>
<dbReference type="PROSITE" id="PS51892">
    <property type="entry name" value="SUBTILASE"/>
    <property type="match status" value="1"/>
</dbReference>
<dbReference type="Gene3D" id="3.40.50.200">
    <property type="entry name" value="Peptidase S8/S53 domain"/>
    <property type="match status" value="1"/>
</dbReference>
<feature type="domain" description="Peptidase S8/S53" evidence="12">
    <location>
        <begin position="131"/>
        <end position="594"/>
    </location>
</feature>
<dbReference type="InterPro" id="IPR000209">
    <property type="entry name" value="Peptidase_S8/S53_dom"/>
</dbReference>
<dbReference type="GO" id="GO:0004252">
    <property type="term" value="F:serine-type endopeptidase activity"/>
    <property type="evidence" value="ECO:0007669"/>
    <property type="project" value="UniProtKB-UniRule"/>
</dbReference>
<dbReference type="FunFam" id="3.40.50.200:FF:000006">
    <property type="entry name" value="Subtilisin-like protease SBT1.5"/>
    <property type="match status" value="1"/>
</dbReference>
<dbReference type="InterPro" id="IPR003137">
    <property type="entry name" value="PA_domain"/>
</dbReference>
<dbReference type="InterPro" id="IPR010259">
    <property type="entry name" value="S8pro/Inhibitor_I9"/>
</dbReference>
<dbReference type="Pfam" id="PF02225">
    <property type="entry name" value="PA"/>
    <property type="match status" value="1"/>
</dbReference>
<keyword evidence="5 11" id="KW-0732">Signal</keyword>
<dbReference type="Gene3D" id="3.30.70.80">
    <property type="entry name" value="Peptidase S8 propeptide/proteinase inhibitor I9"/>
    <property type="match status" value="1"/>
</dbReference>
<evidence type="ECO:0000256" key="7">
    <source>
        <dbReference type="ARBA" id="ARBA00022825"/>
    </source>
</evidence>
<dbReference type="Proteomes" id="UP001153555">
    <property type="component" value="Unassembled WGS sequence"/>
</dbReference>
<keyword evidence="3" id="KW-0964">Secreted</keyword>
<comment type="caution">
    <text evidence="16">The sequence shown here is derived from an EMBL/GenBank/DDBJ whole genome shotgun (WGS) entry which is preliminary data.</text>
</comment>
<feature type="active site" description="Charge relay system" evidence="9 10">
    <location>
        <position position="213"/>
    </location>
</feature>
<dbReference type="GO" id="GO:0005576">
    <property type="term" value="C:extracellular region"/>
    <property type="evidence" value="ECO:0007669"/>
    <property type="project" value="UniProtKB-SubCell"/>
</dbReference>
<evidence type="ECO:0000259" key="12">
    <source>
        <dbReference type="Pfam" id="PF00082"/>
    </source>
</evidence>
<dbReference type="InterPro" id="IPR023828">
    <property type="entry name" value="Peptidase_S8_Ser-AS"/>
</dbReference>
<dbReference type="SUPFAM" id="SSF52743">
    <property type="entry name" value="Subtilisin-like"/>
    <property type="match status" value="1"/>
</dbReference>
<dbReference type="CDD" id="cd04852">
    <property type="entry name" value="Peptidases_S8_3"/>
    <property type="match status" value="1"/>
</dbReference>
<dbReference type="InterPro" id="IPR037045">
    <property type="entry name" value="S8pro/Inhibitor_I9_sf"/>
</dbReference>
<evidence type="ECO:0000259" key="14">
    <source>
        <dbReference type="Pfam" id="PF05922"/>
    </source>
</evidence>
<dbReference type="OrthoDB" id="206201at2759"/>
<dbReference type="FunFam" id="3.50.30.30:FF:000005">
    <property type="entry name" value="subtilisin-like protease SBT1.5"/>
    <property type="match status" value="1"/>
</dbReference>
<dbReference type="GO" id="GO:0006508">
    <property type="term" value="P:proteolysis"/>
    <property type="evidence" value="ECO:0007669"/>
    <property type="project" value="UniProtKB-KW"/>
</dbReference>
<evidence type="ECO:0000256" key="9">
    <source>
        <dbReference type="PIRSR" id="PIRSR615500-1"/>
    </source>
</evidence>
<dbReference type="SUPFAM" id="SSF52025">
    <property type="entry name" value="PA domain"/>
    <property type="match status" value="1"/>
</dbReference>
<proteinExistence type="inferred from homology"/>
<dbReference type="CDD" id="cd02120">
    <property type="entry name" value="PA_subtilisin_like"/>
    <property type="match status" value="1"/>
</dbReference>
<evidence type="ECO:0000256" key="8">
    <source>
        <dbReference type="ARBA" id="ARBA00023180"/>
    </source>
</evidence>
<feature type="domain" description="PA" evidence="13">
    <location>
        <begin position="384"/>
        <end position="460"/>
    </location>
</feature>
<dbReference type="FunFam" id="3.30.70.80:FF:000003">
    <property type="entry name" value="Subtilisin-like protease SBT1.9"/>
    <property type="match status" value="1"/>
</dbReference>
<dbReference type="InterPro" id="IPR036852">
    <property type="entry name" value="Peptidase_S8/S53_dom_sf"/>
</dbReference>
<dbReference type="InterPro" id="IPR034197">
    <property type="entry name" value="Peptidases_S8_3"/>
</dbReference>
<feature type="signal peptide" evidence="11">
    <location>
        <begin position="1"/>
        <end position="23"/>
    </location>
</feature>
<evidence type="ECO:0000259" key="15">
    <source>
        <dbReference type="Pfam" id="PF17766"/>
    </source>
</evidence>
<dbReference type="Pfam" id="PF05922">
    <property type="entry name" value="Inhibitor_I9"/>
    <property type="match status" value="1"/>
</dbReference>
<evidence type="ECO:0000256" key="2">
    <source>
        <dbReference type="ARBA" id="ARBA00011073"/>
    </source>
</evidence>
<feature type="chain" id="PRO_5040126693" evidence="11">
    <location>
        <begin position="24"/>
        <end position="766"/>
    </location>
</feature>
<dbReference type="InterPro" id="IPR041469">
    <property type="entry name" value="Subtilisin-like_FN3"/>
</dbReference>
<reference evidence="16" key="1">
    <citation type="submission" date="2019-12" db="EMBL/GenBank/DDBJ databases">
        <authorList>
            <person name="Scholes J."/>
        </authorList>
    </citation>
    <scope>NUCLEOTIDE SEQUENCE</scope>
</reference>
<feature type="active site" description="Charge relay system" evidence="9 10">
    <location>
        <position position="545"/>
    </location>
</feature>
<keyword evidence="17" id="KW-1185">Reference proteome</keyword>
<evidence type="ECO:0000313" key="16">
    <source>
        <dbReference type="EMBL" id="CAA0834500.1"/>
    </source>
</evidence>
<accession>A0A9N7NPW0</accession>
<dbReference type="Gene3D" id="3.50.30.30">
    <property type="match status" value="1"/>
</dbReference>
<dbReference type="InterPro" id="IPR045051">
    <property type="entry name" value="SBT"/>
</dbReference>
<keyword evidence="7 10" id="KW-0720">Serine protease</keyword>
<evidence type="ECO:0000256" key="1">
    <source>
        <dbReference type="ARBA" id="ARBA00004613"/>
    </source>
</evidence>